<proteinExistence type="predicted"/>
<reference evidence="2 3" key="1">
    <citation type="submission" date="2023-12" db="EMBL/GenBank/DDBJ databases">
        <title>30 novel species of actinomycetes from the DSMZ collection.</title>
        <authorList>
            <person name="Nouioui I."/>
        </authorList>
    </citation>
    <scope>NUCLEOTIDE SEQUENCE [LARGE SCALE GENOMIC DNA]</scope>
    <source>
        <strain evidence="2 3">DSM 41528</strain>
    </source>
</reference>
<name>A0ABU7NP64_9ACTN</name>
<evidence type="ECO:0008006" key="4">
    <source>
        <dbReference type="Google" id="ProtNLM"/>
    </source>
</evidence>
<dbReference type="Proteomes" id="UP001307760">
    <property type="component" value="Unassembled WGS sequence"/>
</dbReference>
<organism evidence="2 3">
    <name type="scientific">Streptomyces bugieae</name>
    <dbReference type="NCBI Taxonomy" id="3098223"/>
    <lineage>
        <taxon>Bacteria</taxon>
        <taxon>Bacillati</taxon>
        <taxon>Actinomycetota</taxon>
        <taxon>Actinomycetes</taxon>
        <taxon>Kitasatosporales</taxon>
        <taxon>Streptomycetaceae</taxon>
        <taxon>Streptomyces</taxon>
    </lineage>
</organism>
<dbReference type="EMBL" id="JAZBJP010000006">
    <property type="protein sequence ID" value="MEE4420671.1"/>
    <property type="molecule type" value="Genomic_DNA"/>
</dbReference>
<comment type="caution">
    <text evidence="2">The sequence shown here is derived from an EMBL/GenBank/DDBJ whole genome shotgun (WGS) entry which is preliminary data.</text>
</comment>
<sequence>MSQFVVDVLDGLIPVGRIEEAMRRPGQLDCLADLVDETHPRPKRTANRFSHDRSVQRTQGFDDQGRIL</sequence>
<gene>
    <name evidence="2" type="ORF">V2J85_15135</name>
</gene>
<protein>
    <recommendedName>
        <fullName evidence="4">Transposase</fullName>
    </recommendedName>
</protein>
<keyword evidence="3" id="KW-1185">Reference proteome</keyword>
<dbReference type="RefSeq" id="WP_261958117.1">
    <property type="nucleotide sequence ID" value="NZ_JAZBJP010000006.1"/>
</dbReference>
<evidence type="ECO:0000256" key="1">
    <source>
        <dbReference type="SAM" id="MobiDB-lite"/>
    </source>
</evidence>
<feature type="region of interest" description="Disordered" evidence="1">
    <location>
        <begin position="39"/>
        <end position="68"/>
    </location>
</feature>
<accession>A0ABU7NP64</accession>
<evidence type="ECO:0000313" key="3">
    <source>
        <dbReference type="Proteomes" id="UP001307760"/>
    </source>
</evidence>
<evidence type="ECO:0000313" key="2">
    <source>
        <dbReference type="EMBL" id="MEE4420671.1"/>
    </source>
</evidence>